<protein>
    <submittedName>
        <fullName evidence="7">Tn3 family transposase IS882</fullName>
    </submittedName>
</protein>
<feature type="domain" description="Tn3 transposase DDE" evidence="5">
    <location>
        <begin position="569"/>
        <end position="953"/>
    </location>
</feature>
<keyword evidence="8" id="KW-1185">Reference proteome</keyword>
<accession>A0ABM8XI20</accession>
<evidence type="ECO:0000313" key="7">
    <source>
        <dbReference type="EMBL" id="CAG9179780.1"/>
    </source>
</evidence>
<evidence type="ECO:0000256" key="3">
    <source>
        <dbReference type="ARBA" id="ARBA00023125"/>
    </source>
</evidence>
<proteinExistence type="inferred from homology"/>
<keyword evidence="2" id="KW-0815">Transposition</keyword>
<name>A0ABM8XI20_9BURK</name>
<sequence>MSAFAYRYVGREELPARLTEFDLQQFFQLTSADIAAIRERFRADRFAAVGLQLVCLRAFGRPLDRFAVVPRNLLQYVCEAFSAPLLSIASLKSLYQRRPTLYEHQQWVKEHLGIKPFDVTSQTALQEMLRVQAAAAADVDELVTTAQRWLYDRCRLIPGQRQITNLARHAFSSYEAQMLAVVNRAVSVATLQQCMESVRSPRADGSATHLEWIKAPSRRNGPKNLAETLDKIRYLKSLAVHEWNLDDIALPKLRAYAQKVQARRPAKTKTLKESTQALELVCFLRMSLLELTDIAMHQASRRSQDLFRRAASTAQSTHTRSAVEDRQQALKAKAVLQDKSKPTEQRVDEALEHLAVVTDAAHSSFASHVRAALTGDHQRIHALLSGLEGLEFGGREDDPGFANLKTWRDLQTRKINALPEDFSETGVGTAWHDLVHDPDPKRGYQAFSACTMMSLRNSLRRGSVWIDHSMRFRDADQMLIPAKEWERDRVKYLGLLGLPAAADTFIEQLLDTLRAGVAAVAEASAKGKIEIGDDRMLHLPAIVALEQDDEPRRTRDLIYKTIGEVQFPDLLLEVDAATNFSEVLLGHRAKSVAELLSTYAALLAHGTEIDAKGIAAMIPGIDTAQVSLAMRGLETHGRLRRANEVVAEFQGKIPLATHWGTGKKASADMMSLDVSRHLWIARVDPRRRTYATGIYTHVLDKWGIVYDQPIVLNERQAGVAIEGVEQHNRSEDRIRLSLLAVDTHGYTNSAMALAKGLSFDLCPRLRDLAERKLYLPAEFKVPECIERITTKRLSLRAIRLGWDDFLRVLASIRIGRISAELAMQRLGSAARTNKAHKAAEHLGRLLRSIFLCDYVTIEDFRREIHTLLSRGESVHQLQRAIHAGRVPHERGRRGDEMTAISGAHALLTNVVLAWNTNRMNDVVERLRKGGTNIEDAWLRRMGPGHSGHINFRGILSFGVERYIDSLIQGSGATTRQAMA</sequence>
<dbReference type="InterPro" id="IPR025296">
    <property type="entry name" value="DUF4158"/>
</dbReference>
<evidence type="ECO:0000259" key="6">
    <source>
        <dbReference type="Pfam" id="PF13700"/>
    </source>
</evidence>
<gene>
    <name evidence="7" type="ORF">LMG23992_04075</name>
</gene>
<evidence type="ECO:0000256" key="4">
    <source>
        <dbReference type="ARBA" id="ARBA00023172"/>
    </source>
</evidence>
<evidence type="ECO:0000256" key="2">
    <source>
        <dbReference type="ARBA" id="ARBA00022578"/>
    </source>
</evidence>
<keyword evidence="3" id="KW-0238">DNA-binding</keyword>
<dbReference type="EMBL" id="CAJZAI010000011">
    <property type="protein sequence ID" value="CAG9179780.1"/>
    <property type="molecule type" value="Genomic_DNA"/>
</dbReference>
<dbReference type="InterPro" id="IPR002513">
    <property type="entry name" value="Tn3_Tnp_DDE_dom"/>
</dbReference>
<evidence type="ECO:0000259" key="5">
    <source>
        <dbReference type="Pfam" id="PF01526"/>
    </source>
</evidence>
<dbReference type="Pfam" id="PF13700">
    <property type="entry name" value="DUF4158"/>
    <property type="match status" value="1"/>
</dbReference>
<dbReference type="Pfam" id="PF01526">
    <property type="entry name" value="DDE_Tnp_Tn3"/>
    <property type="match status" value="1"/>
</dbReference>
<dbReference type="InterPro" id="IPR047653">
    <property type="entry name" value="Tn3-like_transpos"/>
</dbReference>
<dbReference type="Proteomes" id="UP000727654">
    <property type="component" value="Unassembled WGS sequence"/>
</dbReference>
<keyword evidence="4" id="KW-0233">DNA recombination</keyword>
<comment type="caution">
    <text evidence="7">The sequence shown here is derived from an EMBL/GenBank/DDBJ whole genome shotgun (WGS) entry which is preliminary data.</text>
</comment>
<evidence type="ECO:0000313" key="8">
    <source>
        <dbReference type="Proteomes" id="UP000727654"/>
    </source>
</evidence>
<dbReference type="NCBIfam" id="NF033527">
    <property type="entry name" value="transpos_Tn3"/>
    <property type="match status" value="1"/>
</dbReference>
<evidence type="ECO:0000256" key="1">
    <source>
        <dbReference type="ARBA" id="ARBA00009402"/>
    </source>
</evidence>
<organism evidence="7 8">
    <name type="scientific">Cupriavidus laharis</name>
    <dbReference type="NCBI Taxonomy" id="151654"/>
    <lineage>
        <taxon>Bacteria</taxon>
        <taxon>Pseudomonadati</taxon>
        <taxon>Pseudomonadota</taxon>
        <taxon>Betaproteobacteria</taxon>
        <taxon>Burkholderiales</taxon>
        <taxon>Burkholderiaceae</taxon>
        <taxon>Cupriavidus</taxon>
    </lineage>
</organism>
<comment type="similarity">
    <text evidence="1">Belongs to the transposase 7 family.</text>
</comment>
<dbReference type="RefSeq" id="WP_224081579.1">
    <property type="nucleotide sequence ID" value="NZ_CAJZAI010000011.1"/>
</dbReference>
<feature type="domain" description="DUF4158" evidence="6">
    <location>
        <begin position="14"/>
        <end position="170"/>
    </location>
</feature>
<reference evidence="7 8" key="1">
    <citation type="submission" date="2021-08" db="EMBL/GenBank/DDBJ databases">
        <authorList>
            <person name="Peeters C."/>
        </authorList>
    </citation>
    <scope>NUCLEOTIDE SEQUENCE [LARGE SCALE GENOMIC DNA]</scope>
    <source>
        <strain evidence="7 8">LMG 23992</strain>
    </source>
</reference>